<feature type="non-terminal residue" evidence="2">
    <location>
        <position position="1"/>
    </location>
</feature>
<dbReference type="Pfam" id="PF07714">
    <property type="entry name" value="PK_Tyr_Ser-Thr"/>
    <property type="match status" value="1"/>
</dbReference>
<accession>A0A8J2NVE4</accession>
<gene>
    <name evidence="2" type="ORF">AFUS01_LOCUS5517</name>
</gene>
<organism evidence="2 3">
    <name type="scientific">Allacma fusca</name>
    <dbReference type="NCBI Taxonomy" id="39272"/>
    <lineage>
        <taxon>Eukaryota</taxon>
        <taxon>Metazoa</taxon>
        <taxon>Ecdysozoa</taxon>
        <taxon>Arthropoda</taxon>
        <taxon>Hexapoda</taxon>
        <taxon>Collembola</taxon>
        <taxon>Symphypleona</taxon>
        <taxon>Sminthuridae</taxon>
        <taxon>Allacma</taxon>
    </lineage>
</organism>
<dbReference type="GO" id="GO:0004672">
    <property type="term" value="F:protein kinase activity"/>
    <property type="evidence" value="ECO:0007669"/>
    <property type="project" value="InterPro"/>
</dbReference>
<evidence type="ECO:0000313" key="2">
    <source>
        <dbReference type="EMBL" id="CAG7715984.1"/>
    </source>
</evidence>
<evidence type="ECO:0000259" key="1">
    <source>
        <dbReference type="Pfam" id="PF07714"/>
    </source>
</evidence>
<dbReference type="AlphaFoldDB" id="A0A8J2NVE4"/>
<dbReference type="InterPro" id="IPR001245">
    <property type="entry name" value="Ser-Thr/Tyr_kinase_cat_dom"/>
</dbReference>
<comment type="caution">
    <text evidence="2">The sequence shown here is derived from an EMBL/GenBank/DDBJ whole genome shotgun (WGS) entry which is preliminary data.</text>
</comment>
<dbReference type="Proteomes" id="UP000708208">
    <property type="component" value="Unassembled WGS sequence"/>
</dbReference>
<dbReference type="OrthoDB" id="535945at2759"/>
<name>A0A8J2NVE4_9HEXA</name>
<sequence>KHARNSKPEFADFAIYEIMCQCWDQEPNNRPTFKVLTQQLLAILPSEVSDA</sequence>
<dbReference type="EMBL" id="CAJVCH010035126">
    <property type="protein sequence ID" value="CAG7715984.1"/>
    <property type="molecule type" value="Genomic_DNA"/>
</dbReference>
<reference evidence="2" key="1">
    <citation type="submission" date="2021-06" db="EMBL/GenBank/DDBJ databases">
        <authorList>
            <person name="Hodson N. C."/>
            <person name="Mongue J. A."/>
            <person name="Jaron S. K."/>
        </authorList>
    </citation>
    <scope>NUCLEOTIDE SEQUENCE</scope>
</reference>
<feature type="domain" description="Serine-threonine/tyrosine-protein kinase catalytic" evidence="1">
    <location>
        <begin position="3"/>
        <end position="40"/>
    </location>
</feature>
<keyword evidence="3" id="KW-1185">Reference proteome</keyword>
<evidence type="ECO:0000313" key="3">
    <source>
        <dbReference type="Proteomes" id="UP000708208"/>
    </source>
</evidence>
<feature type="non-terminal residue" evidence="2">
    <location>
        <position position="51"/>
    </location>
</feature>
<proteinExistence type="predicted"/>
<protein>
    <recommendedName>
        <fullName evidence="1">Serine-threonine/tyrosine-protein kinase catalytic domain-containing protein</fullName>
    </recommendedName>
</protein>